<dbReference type="Gene3D" id="2.120.10.30">
    <property type="entry name" value="TolB, C-terminal domain"/>
    <property type="match status" value="1"/>
</dbReference>
<keyword evidence="1" id="KW-0175">Coiled coil</keyword>
<sequence>MKWFAFCGFVLLGVALLAQAVGGVQEAEPYGQLYGMKEEGNPERKPLSSLGDSIWAFYYAGEQGLYGVEFDGNYFFVTGDNAWGDSNMIYVFDRNGKYVREFAQKSNNSEPGGWGWHDLAYRPDHDYFFGSDDSMITAFDKFGKVLYEFRGPHDVGQGLAWDGQYLWVSLQNLAIVKTDTTGAVVASYPNSYMTQGLAWDDASSGNPWLWVSAWGQGWYNRIYQFDPVKGQYTGVYFEGGYWALAGGLAFSTDWDTSRAILFELCQEMPDYVVAYDLGPIATRAPRGNKTDVMAELEGLKPTGDKKLDKRIDKIIGHIEKSLEEKRWIDDTHLDPKHGKKVFCEEKKAVKYMKKLCKGDKCKGVASFSLIYHGINEVLVEAISKKRTCFGPELVSPGDTFEIDAADEKLGANTEIWVDDFLNQEIHTSCSRPLDEGMVFGDFEVKDVDKISYGGGAFPGELCERLIGMLVEADSILARVAIEDAKEAGGKEKEIEKAEKEMAKAEKDKDKAKYDKAIDHYKHAWQHAQKAMKKHKKQNQMMEETRSRSTTVLLQSRPNPCREFTIINYQLTEPAHTTLRIYDTSGSLVRTLVDGSMEAGNHVARWDGRDGNGSPVPSGVYFYMLKPGDYTAAKKLLLLR</sequence>
<feature type="chain" id="PRO_5021889499" evidence="2">
    <location>
        <begin position="21"/>
        <end position="639"/>
    </location>
</feature>
<reference evidence="5 6" key="1">
    <citation type="submission" date="2019-03" db="EMBL/GenBank/DDBJ databases">
        <title>Metabolic potential of uncultured bacteria and archaea associated with petroleum seepage in deep-sea sediments.</title>
        <authorList>
            <person name="Dong X."/>
            <person name="Hubert C."/>
        </authorList>
    </citation>
    <scope>NUCLEOTIDE SEQUENCE [LARGE SCALE GENOMIC DNA]</scope>
    <source>
        <strain evidence="5">E44_bin18</strain>
    </source>
</reference>
<keyword evidence="2" id="KW-0732">Signal</keyword>
<dbReference type="Gene3D" id="2.60.40.4070">
    <property type="match status" value="1"/>
</dbReference>
<comment type="caution">
    <text evidence="5">The sequence shown here is derived from an EMBL/GenBank/DDBJ whole genome shotgun (WGS) entry which is preliminary data.</text>
</comment>
<accession>A0A523UPC8</accession>
<dbReference type="SUPFAM" id="SSF50969">
    <property type="entry name" value="YVTN repeat-like/Quinoprotein amine dehydrogenase"/>
    <property type="match status" value="1"/>
</dbReference>
<dbReference type="Pfam" id="PF24269">
    <property type="entry name" value="DUF7467"/>
    <property type="match status" value="1"/>
</dbReference>
<dbReference type="InterPro" id="IPR011042">
    <property type="entry name" value="6-blade_b-propeller_TolB-like"/>
</dbReference>
<dbReference type="EMBL" id="SOJN01000127">
    <property type="protein sequence ID" value="TET44397.1"/>
    <property type="molecule type" value="Genomic_DNA"/>
</dbReference>
<evidence type="ECO:0000259" key="4">
    <source>
        <dbReference type="Pfam" id="PF24269"/>
    </source>
</evidence>
<dbReference type="InterPro" id="IPR011044">
    <property type="entry name" value="Quino_amine_DH_bsu"/>
</dbReference>
<feature type="domain" description="FlgD/Vpr Ig-like" evidence="3">
    <location>
        <begin position="567"/>
        <end position="620"/>
    </location>
</feature>
<feature type="signal peptide" evidence="2">
    <location>
        <begin position="1"/>
        <end position="20"/>
    </location>
</feature>
<feature type="domain" description="DUF7467" evidence="4">
    <location>
        <begin position="375"/>
        <end position="446"/>
    </location>
</feature>
<evidence type="ECO:0000313" key="5">
    <source>
        <dbReference type="EMBL" id="TET44397.1"/>
    </source>
</evidence>
<evidence type="ECO:0000256" key="1">
    <source>
        <dbReference type="SAM" id="Coils"/>
    </source>
</evidence>
<proteinExistence type="predicted"/>
<evidence type="ECO:0000313" key="6">
    <source>
        <dbReference type="Proteomes" id="UP000315525"/>
    </source>
</evidence>
<dbReference type="InterPro" id="IPR025965">
    <property type="entry name" value="FlgD/Vpr_Ig-like"/>
</dbReference>
<gene>
    <name evidence="5" type="ORF">E3J62_10605</name>
</gene>
<dbReference type="NCBIfam" id="TIGR04183">
    <property type="entry name" value="Por_Secre_tail"/>
    <property type="match status" value="1"/>
</dbReference>
<evidence type="ECO:0000256" key="2">
    <source>
        <dbReference type="SAM" id="SignalP"/>
    </source>
</evidence>
<dbReference type="Proteomes" id="UP000315525">
    <property type="component" value="Unassembled WGS sequence"/>
</dbReference>
<evidence type="ECO:0000259" key="3">
    <source>
        <dbReference type="Pfam" id="PF13860"/>
    </source>
</evidence>
<dbReference type="InterPro" id="IPR026444">
    <property type="entry name" value="Secre_tail"/>
</dbReference>
<dbReference type="InterPro" id="IPR055890">
    <property type="entry name" value="DUF7467"/>
</dbReference>
<dbReference type="Pfam" id="PF13860">
    <property type="entry name" value="FlgD_ig"/>
    <property type="match status" value="1"/>
</dbReference>
<name>A0A523UPC8_UNCT6</name>
<organism evidence="5 6">
    <name type="scientific">candidate division TA06 bacterium</name>
    <dbReference type="NCBI Taxonomy" id="2250710"/>
    <lineage>
        <taxon>Bacteria</taxon>
        <taxon>Bacteria division TA06</taxon>
    </lineage>
</organism>
<feature type="coiled-coil region" evidence="1">
    <location>
        <begin position="487"/>
        <end position="547"/>
    </location>
</feature>
<dbReference type="AlphaFoldDB" id="A0A523UPC8"/>
<protein>
    <submittedName>
        <fullName evidence="5">T9SS type A sorting domain-containing protein</fullName>
    </submittedName>
</protein>